<dbReference type="HAMAP" id="MF_00500">
    <property type="entry name" value="Ribosomal_bS20"/>
    <property type="match status" value="1"/>
</dbReference>
<dbReference type="PANTHER" id="PTHR33398">
    <property type="entry name" value="30S RIBOSOMAL PROTEIN S20"/>
    <property type="match status" value="1"/>
</dbReference>
<evidence type="ECO:0000256" key="3">
    <source>
        <dbReference type="ARBA" id="ARBA00022730"/>
    </source>
</evidence>
<dbReference type="Proteomes" id="UP001197609">
    <property type="component" value="Unassembled WGS sequence"/>
</dbReference>
<dbReference type="GO" id="GO:0015935">
    <property type="term" value="C:small ribosomal subunit"/>
    <property type="evidence" value="ECO:0007669"/>
    <property type="project" value="TreeGrafter"/>
</dbReference>
<evidence type="ECO:0000256" key="2">
    <source>
        <dbReference type="ARBA" id="ARBA00007634"/>
    </source>
</evidence>
<evidence type="ECO:0000256" key="8">
    <source>
        <dbReference type="HAMAP-Rule" id="MF_00500"/>
    </source>
</evidence>
<dbReference type="EMBL" id="JAIOIU010000069">
    <property type="protein sequence ID" value="MBZ0159655.1"/>
    <property type="molecule type" value="Genomic_DNA"/>
</dbReference>
<keyword evidence="4 8" id="KW-0694">RNA-binding</keyword>
<keyword evidence="3 8" id="KW-0699">rRNA-binding</keyword>
<dbReference type="GO" id="GO:0006412">
    <property type="term" value="P:translation"/>
    <property type="evidence" value="ECO:0007669"/>
    <property type="project" value="UniProtKB-UniRule"/>
</dbReference>
<evidence type="ECO:0000256" key="7">
    <source>
        <dbReference type="ARBA" id="ARBA00035136"/>
    </source>
</evidence>
<dbReference type="Pfam" id="PF01649">
    <property type="entry name" value="Ribosomal_S20p"/>
    <property type="match status" value="1"/>
</dbReference>
<evidence type="ECO:0000256" key="6">
    <source>
        <dbReference type="ARBA" id="ARBA00023274"/>
    </source>
</evidence>
<accession>A0AAJ1AJD5</accession>
<gene>
    <name evidence="8 10" type="primary">rpsT</name>
    <name evidence="10" type="ORF">K8G79_05925</name>
</gene>
<feature type="compositionally biased region" description="Basic residues" evidence="9">
    <location>
        <begin position="7"/>
        <end position="23"/>
    </location>
</feature>
<protein>
    <recommendedName>
        <fullName evidence="7 8">Small ribosomal subunit protein bS20</fullName>
    </recommendedName>
</protein>
<evidence type="ECO:0000313" key="10">
    <source>
        <dbReference type="EMBL" id="MBZ0159655.1"/>
    </source>
</evidence>
<dbReference type="GO" id="GO:0070181">
    <property type="term" value="F:small ribosomal subunit rRNA binding"/>
    <property type="evidence" value="ECO:0007669"/>
    <property type="project" value="TreeGrafter"/>
</dbReference>
<dbReference type="InterPro" id="IPR002583">
    <property type="entry name" value="Ribosomal_bS20"/>
</dbReference>
<comment type="caution">
    <text evidence="10">The sequence shown here is derived from an EMBL/GenBank/DDBJ whole genome shotgun (WGS) entry which is preliminary data.</text>
</comment>
<dbReference type="AlphaFoldDB" id="A0AAJ1AJD5"/>
<dbReference type="SUPFAM" id="SSF46992">
    <property type="entry name" value="Ribosomal protein S20"/>
    <property type="match status" value="1"/>
</dbReference>
<dbReference type="GO" id="GO:0003735">
    <property type="term" value="F:structural constituent of ribosome"/>
    <property type="evidence" value="ECO:0007669"/>
    <property type="project" value="InterPro"/>
</dbReference>
<organism evidence="10 11">
    <name type="scientific">Candidatus Methylomirabilis tolerans</name>
    <dbReference type="NCBI Taxonomy" id="3123416"/>
    <lineage>
        <taxon>Bacteria</taxon>
        <taxon>Candidatus Methylomirabilota</taxon>
        <taxon>Candidatus Methylomirabilia</taxon>
        <taxon>Candidatus Methylomirabilales</taxon>
        <taxon>Candidatus Methylomirabilaceae</taxon>
        <taxon>Candidatus Methylomirabilis</taxon>
    </lineage>
</organism>
<reference evidence="10 11" key="1">
    <citation type="journal article" date="2021" name="bioRxiv">
        <title>Unraveling nitrogen, sulfur and carbon metabolic pathways and microbial community transcriptional responses to substrate deprivation and toxicity stresses in a bioreactor mimicking anoxic brackish coastal sediment conditions.</title>
        <authorList>
            <person name="Martins P.D."/>
            <person name="Echeveste M.J."/>
            <person name="Arshad A."/>
            <person name="Kurth J."/>
            <person name="Ouboter H."/>
            <person name="Jetten M.S.M."/>
            <person name="Welte C.U."/>
        </authorList>
    </citation>
    <scope>NUCLEOTIDE SEQUENCE [LARGE SCALE GENOMIC DNA]</scope>
    <source>
        <strain evidence="10">MAG_38</strain>
    </source>
</reference>
<evidence type="ECO:0000256" key="9">
    <source>
        <dbReference type="SAM" id="MobiDB-lite"/>
    </source>
</evidence>
<comment type="function">
    <text evidence="1 8">Binds directly to 16S ribosomal RNA.</text>
</comment>
<dbReference type="InterPro" id="IPR036510">
    <property type="entry name" value="Ribosomal_bS20_sf"/>
</dbReference>
<evidence type="ECO:0000256" key="4">
    <source>
        <dbReference type="ARBA" id="ARBA00022884"/>
    </source>
</evidence>
<dbReference type="NCBIfam" id="TIGR00029">
    <property type="entry name" value="S20"/>
    <property type="match status" value="1"/>
</dbReference>
<dbReference type="PANTHER" id="PTHR33398:SF1">
    <property type="entry name" value="SMALL RIBOSOMAL SUBUNIT PROTEIN BS20C"/>
    <property type="match status" value="1"/>
</dbReference>
<feature type="region of interest" description="Disordered" evidence="9">
    <location>
        <begin position="1"/>
        <end position="26"/>
    </location>
</feature>
<proteinExistence type="inferred from homology"/>
<name>A0AAJ1AJD5_9BACT</name>
<dbReference type="GO" id="GO:0005829">
    <property type="term" value="C:cytosol"/>
    <property type="evidence" value="ECO:0007669"/>
    <property type="project" value="TreeGrafter"/>
</dbReference>
<evidence type="ECO:0000256" key="5">
    <source>
        <dbReference type="ARBA" id="ARBA00022980"/>
    </source>
</evidence>
<keyword evidence="5 8" id="KW-0689">Ribosomal protein</keyword>
<comment type="similarity">
    <text evidence="2 8">Belongs to the bacterial ribosomal protein bS20 family.</text>
</comment>
<sequence>MPITKSAQKHMRQSLKRRLRNRAAKSSLKTVIKKVRAGIEEQDRNAAETAFVQAVPLIDRAAAKGFIHKNAAARYKSRLSRQLQALPQPS</sequence>
<evidence type="ECO:0000256" key="1">
    <source>
        <dbReference type="ARBA" id="ARBA00003134"/>
    </source>
</evidence>
<keyword evidence="6 8" id="KW-0687">Ribonucleoprotein</keyword>
<dbReference type="Gene3D" id="1.20.58.110">
    <property type="entry name" value="Ribosomal protein S20"/>
    <property type="match status" value="1"/>
</dbReference>
<dbReference type="FunFam" id="1.20.58.110:FF:000001">
    <property type="entry name" value="30S ribosomal protein S20"/>
    <property type="match status" value="1"/>
</dbReference>
<evidence type="ECO:0000313" key="11">
    <source>
        <dbReference type="Proteomes" id="UP001197609"/>
    </source>
</evidence>